<protein>
    <submittedName>
        <fullName evidence="1">Uncharacterized protein</fullName>
    </submittedName>
</protein>
<dbReference type="AlphaFoldDB" id="A0A7G6X2B7"/>
<reference evidence="1 2" key="2">
    <citation type="journal article" date="2020" name="Microbiol. Resour. Announc.">
        <title>Antarctic desert soil bacteria exhibit high novel natural product potential, evaluated through long-read genome sequencing and comparative genomics.</title>
        <authorList>
            <person name="Benaud N."/>
            <person name="Edwards R.J."/>
            <person name="Amos T.G."/>
            <person name="D'Agostino P.M."/>
            <person name="Gutierrez-Chavez C."/>
            <person name="Montgomery K."/>
            <person name="Nicetic I."/>
            <person name="Ferrari B.C."/>
        </authorList>
    </citation>
    <scope>NUCLEOTIDE SEQUENCE [LARGE SCALE GENOMIC DNA]</scope>
    <source>
        <strain evidence="1 2">SPB151</strain>
    </source>
</reference>
<dbReference type="Pfam" id="PF19760">
    <property type="entry name" value="DUF6247"/>
    <property type="match status" value="1"/>
</dbReference>
<accession>A0A7G6X2B7</accession>
<evidence type="ECO:0000313" key="1">
    <source>
        <dbReference type="EMBL" id="QNE20382.1"/>
    </source>
</evidence>
<dbReference type="EMBL" id="CP043661">
    <property type="protein sequence ID" value="QNE20382.1"/>
    <property type="molecule type" value="Genomic_DNA"/>
</dbReference>
<dbReference type="KEGG" id="kqi:F1D05_23815"/>
<name>A0A7G6X2B7_9ACTN</name>
<dbReference type="RefSeq" id="WP_185442589.1">
    <property type="nucleotide sequence ID" value="NZ_CP043661.1"/>
</dbReference>
<sequence length="96" mass="10967">MTAQPLPGPGDDPAEILRVLPAEWHEQFLSEYHEALEAAHEVWRFRQLQDVLHLWHLRATAFSKPGFALAEQATREGRAEEFTPAEEVIPGWADRP</sequence>
<keyword evidence="2" id="KW-1185">Reference proteome</keyword>
<dbReference type="InterPro" id="IPR046214">
    <property type="entry name" value="DUF6247"/>
</dbReference>
<gene>
    <name evidence="1" type="ORF">F1D05_23815</name>
</gene>
<dbReference type="Proteomes" id="UP000515563">
    <property type="component" value="Chromosome"/>
</dbReference>
<proteinExistence type="predicted"/>
<evidence type="ECO:0000313" key="2">
    <source>
        <dbReference type="Proteomes" id="UP000515563"/>
    </source>
</evidence>
<reference evidence="2" key="1">
    <citation type="submission" date="2019-09" db="EMBL/GenBank/DDBJ databases">
        <title>Antimicrobial potential of Antarctic Bacteria.</title>
        <authorList>
            <person name="Benaud N."/>
            <person name="Edwards R.J."/>
            <person name="Ferrari B.C."/>
        </authorList>
    </citation>
    <scope>NUCLEOTIDE SEQUENCE [LARGE SCALE GENOMIC DNA]</scope>
    <source>
        <strain evidence="2">SPB151</strain>
    </source>
</reference>
<organism evidence="1 2">
    <name type="scientific">Kribbella qitaiheensis</name>
    <dbReference type="NCBI Taxonomy" id="1544730"/>
    <lineage>
        <taxon>Bacteria</taxon>
        <taxon>Bacillati</taxon>
        <taxon>Actinomycetota</taxon>
        <taxon>Actinomycetes</taxon>
        <taxon>Propionibacteriales</taxon>
        <taxon>Kribbellaceae</taxon>
        <taxon>Kribbella</taxon>
    </lineage>
</organism>